<dbReference type="Proteomes" id="UP001329430">
    <property type="component" value="Chromosome 1"/>
</dbReference>
<proteinExistence type="predicted"/>
<gene>
    <name evidence="2" type="ORF">RI129_000445</name>
</gene>
<dbReference type="EMBL" id="JAVRBK010000001">
    <property type="protein sequence ID" value="KAK5649416.1"/>
    <property type="molecule type" value="Genomic_DNA"/>
</dbReference>
<sequence length="174" mass="19861">MLCDILLEECDNITICGVSMLLDFKGVTFTHVAQCTLPLMKKAVMCLEGSYPIRTKAICIINVPSLAIPVYRLLQALLSKKLTERFHVYENDGGDDIYKYFPKDVLPLEYKGDGKSMSELSGMYTEWKGKIESYEDWFINDQQYCSDETIRPKESKLQNELFGVSGSFRKLAID</sequence>
<dbReference type="AlphaFoldDB" id="A0AAN7ZVW7"/>
<dbReference type="GO" id="GO:1902936">
    <property type="term" value="F:phosphatidylinositol bisphosphate binding"/>
    <property type="evidence" value="ECO:0007669"/>
    <property type="project" value="TreeGrafter"/>
</dbReference>
<dbReference type="SUPFAM" id="SSF52087">
    <property type="entry name" value="CRAL/TRIO domain"/>
    <property type="match status" value="1"/>
</dbReference>
<keyword evidence="3" id="KW-1185">Reference proteome</keyword>
<dbReference type="PROSITE" id="PS50191">
    <property type="entry name" value="CRAL_TRIO"/>
    <property type="match status" value="1"/>
</dbReference>
<accession>A0AAN7ZVW7</accession>
<dbReference type="PRINTS" id="PR00180">
    <property type="entry name" value="CRETINALDHBP"/>
</dbReference>
<dbReference type="Gene3D" id="3.40.525.10">
    <property type="entry name" value="CRAL-TRIO lipid binding domain"/>
    <property type="match status" value="1"/>
</dbReference>
<dbReference type="PANTHER" id="PTHR10174">
    <property type="entry name" value="ALPHA-TOCOPHEROL TRANSFER PROTEIN-RELATED"/>
    <property type="match status" value="1"/>
</dbReference>
<evidence type="ECO:0000313" key="3">
    <source>
        <dbReference type="Proteomes" id="UP001329430"/>
    </source>
</evidence>
<reference evidence="2 3" key="1">
    <citation type="journal article" date="2024" name="Insects">
        <title>An Improved Chromosome-Level Genome Assembly of the Firefly Pyrocoelia pectoralis.</title>
        <authorList>
            <person name="Fu X."/>
            <person name="Meyer-Rochow V.B."/>
            <person name="Ballantyne L."/>
            <person name="Zhu X."/>
        </authorList>
    </citation>
    <scope>NUCLEOTIDE SEQUENCE [LARGE SCALE GENOMIC DNA]</scope>
    <source>
        <strain evidence="2">XCY_ONT2</strain>
    </source>
</reference>
<dbReference type="Gene3D" id="1.20.5.1200">
    <property type="entry name" value="Alpha-tocopherol transfer"/>
    <property type="match status" value="1"/>
</dbReference>
<dbReference type="CDD" id="cd00170">
    <property type="entry name" value="SEC14"/>
    <property type="match status" value="1"/>
</dbReference>
<evidence type="ECO:0000313" key="2">
    <source>
        <dbReference type="EMBL" id="KAK5649416.1"/>
    </source>
</evidence>
<name>A0AAN7ZVW7_9COLE</name>
<feature type="domain" description="CRAL-TRIO" evidence="1">
    <location>
        <begin position="1"/>
        <end position="118"/>
    </location>
</feature>
<dbReference type="InterPro" id="IPR036865">
    <property type="entry name" value="CRAL-TRIO_dom_sf"/>
</dbReference>
<comment type="caution">
    <text evidence="2">The sequence shown here is derived from an EMBL/GenBank/DDBJ whole genome shotgun (WGS) entry which is preliminary data.</text>
</comment>
<dbReference type="InterPro" id="IPR001251">
    <property type="entry name" value="CRAL-TRIO_dom"/>
</dbReference>
<dbReference type="GO" id="GO:0016020">
    <property type="term" value="C:membrane"/>
    <property type="evidence" value="ECO:0007669"/>
    <property type="project" value="TreeGrafter"/>
</dbReference>
<dbReference type="Pfam" id="PF00650">
    <property type="entry name" value="CRAL_TRIO"/>
    <property type="match status" value="1"/>
</dbReference>
<dbReference type="PANTHER" id="PTHR10174:SF224">
    <property type="entry name" value="RETINOL-BINDING PROTEIN PINTA"/>
    <property type="match status" value="1"/>
</dbReference>
<organism evidence="2 3">
    <name type="scientific">Pyrocoelia pectoralis</name>
    <dbReference type="NCBI Taxonomy" id="417401"/>
    <lineage>
        <taxon>Eukaryota</taxon>
        <taxon>Metazoa</taxon>
        <taxon>Ecdysozoa</taxon>
        <taxon>Arthropoda</taxon>
        <taxon>Hexapoda</taxon>
        <taxon>Insecta</taxon>
        <taxon>Pterygota</taxon>
        <taxon>Neoptera</taxon>
        <taxon>Endopterygota</taxon>
        <taxon>Coleoptera</taxon>
        <taxon>Polyphaga</taxon>
        <taxon>Elateriformia</taxon>
        <taxon>Elateroidea</taxon>
        <taxon>Lampyridae</taxon>
        <taxon>Lampyrinae</taxon>
        <taxon>Pyrocoelia</taxon>
    </lineage>
</organism>
<protein>
    <recommendedName>
        <fullName evidence="1">CRAL-TRIO domain-containing protein</fullName>
    </recommendedName>
</protein>
<evidence type="ECO:0000259" key="1">
    <source>
        <dbReference type="PROSITE" id="PS50191"/>
    </source>
</evidence>